<dbReference type="PANTHER" id="PTHR14237">
    <property type="entry name" value="MOLYBDOPTERIN COFACTOR SULFURASE MOSC"/>
    <property type="match status" value="1"/>
</dbReference>
<proteinExistence type="predicted"/>
<dbReference type="SUPFAM" id="SSF141673">
    <property type="entry name" value="MOSC N-terminal domain-like"/>
    <property type="match status" value="1"/>
</dbReference>
<evidence type="ECO:0000313" key="2">
    <source>
        <dbReference type="EMBL" id="KZV47720.1"/>
    </source>
</evidence>
<evidence type="ECO:0000259" key="1">
    <source>
        <dbReference type="PROSITE" id="PS51340"/>
    </source>
</evidence>
<keyword evidence="3" id="KW-1185">Reference proteome</keyword>
<dbReference type="GO" id="GO:0003824">
    <property type="term" value="F:catalytic activity"/>
    <property type="evidence" value="ECO:0007669"/>
    <property type="project" value="InterPro"/>
</dbReference>
<protein>
    <submittedName>
        <fullName evidence="2">MOSC domain-containing protein 2, mitochondrial-like</fullName>
    </submittedName>
</protein>
<evidence type="ECO:0000313" key="3">
    <source>
        <dbReference type="Proteomes" id="UP000250235"/>
    </source>
</evidence>
<dbReference type="InterPro" id="IPR011037">
    <property type="entry name" value="Pyrv_Knase-like_insert_dom_sf"/>
</dbReference>
<dbReference type="AlphaFoldDB" id="A0A2Z7CKV5"/>
<dbReference type="Proteomes" id="UP000250235">
    <property type="component" value="Unassembled WGS sequence"/>
</dbReference>
<dbReference type="SUPFAM" id="SSF50800">
    <property type="entry name" value="PK beta-barrel domain-like"/>
    <property type="match status" value="1"/>
</dbReference>
<dbReference type="GO" id="GO:0032787">
    <property type="term" value="P:monocarboxylic acid metabolic process"/>
    <property type="evidence" value="ECO:0007669"/>
    <property type="project" value="UniProtKB-ARBA"/>
</dbReference>
<gene>
    <name evidence="2" type="ORF">F511_19433</name>
</gene>
<dbReference type="InterPro" id="IPR005302">
    <property type="entry name" value="MoCF_Sase_C"/>
</dbReference>
<organism evidence="2 3">
    <name type="scientific">Dorcoceras hygrometricum</name>
    <dbReference type="NCBI Taxonomy" id="472368"/>
    <lineage>
        <taxon>Eukaryota</taxon>
        <taxon>Viridiplantae</taxon>
        <taxon>Streptophyta</taxon>
        <taxon>Embryophyta</taxon>
        <taxon>Tracheophyta</taxon>
        <taxon>Spermatophyta</taxon>
        <taxon>Magnoliopsida</taxon>
        <taxon>eudicotyledons</taxon>
        <taxon>Gunneridae</taxon>
        <taxon>Pentapetalae</taxon>
        <taxon>asterids</taxon>
        <taxon>lamiids</taxon>
        <taxon>Lamiales</taxon>
        <taxon>Gesneriaceae</taxon>
        <taxon>Didymocarpoideae</taxon>
        <taxon>Trichosporeae</taxon>
        <taxon>Loxocarpinae</taxon>
        <taxon>Dorcoceras</taxon>
    </lineage>
</organism>
<name>A0A2Z7CKV5_9LAMI</name>
<dbReference type="GO" id="GO:0030151">
    <property type="term" value="F:molybdenum ion binding"/>
    <property type="evidence" value="ECO:0007669"/>
    <property type="project" value="InterPro"/>
</dbReference>
<dbReference type="OrthoDB" id="17255at2759"/>
<feature type="domain" description="MOSC" evidence="1">
    <location>
        <begin position="138"/>
        <end position="304"/>
    </location>
</feature>
<sequence>MADEKEEGISTVKSILVYPIKSCRGISVPQAPITSTGFKWDRQWMIVNSKGRAITQRVEPKLALVKVFLPDEAFYEDWQSDSNSFLEVKAPGMDVLNVPLTKPLKNSDNVSVWEWCGSAMDEGARAAEWFSTYLGKSSRLVRFDSDSQVRPVDPNYAHGYKVMFSDGYPFLLASQGSLNDLNSLLKEPVPIDRFRPNILVDGCFPFSEDLWTEIRINKLTFQGVKLCSRCKVPSIDQETAVVGSEVSETLLNYRSNEVLRPNSKRQKGRVYFGQNMVCKDSLGLGVENTGDSMILKVGDPVFILKMVSSPDDAPA</sequence>
<dbReference type="InterPro" id="IPR005303">
    <property type="entry name" value="MOCOS_middle"/>
</dbReference>
<accession>A0A2Z7CKV5</accession>
<dbReference type="Pfam" id="PF03476">
    <property type="entry name" value="MOSC_N"/>
    <property type="match status" value="1"/>
</dbReference>
<dbReference type="GO" id="GO:0030170">
    <property type="term" value="F:pyridoxal phosphate binding"/>
    <property type="evidence" value="ECO:0007669"/>
    <property type="project" value="InterPro"/>
</dbReference>
<dbReference type="EMBL" id="KQ994741">
    <property type="protein sequence ID" value="KZV47720.1"/>
    <property type="molecule type" value="Genomic_DNA"/>
</dbReference>
<dbReference type="PROSITE" id="PS51340">
    <property type="entry name" value="MOSC"/>
    <property type="match status" value="1"/>
</dbReference>
<reference evidence="2 3" key="1">
    <citation type="journal article" date="2015" name="Proc. Natl. Acad. Sci. U.S.A.">
        <title>The resurrection genome of Boea hygrometrica: A blueprint for survival of dehydration.</title>
        <authorList>
            <person name="Xiao L."/>
            <person name="Yang G."/>
            <person name="Zhang L."/>
            <person name="Yang X."/>
            <person name="Zhao S."/>
            <person name="Ji Z."/>
            <person name="Zhou Q."/>
            <person name="Hu M."/>
            <person name="Wang Y."/>
            <person name="Chen M."/>
            <person name="Xu Y."/>
            <person name="Jin H."/>
            <person name="Xiao X."/>
            <person name="Hu G."/>
            <person name="Bao F."/>
            <person name="Hu Y."/>
            <person name="Wan P."/>
            <person name="Li L."/>
            <person name="Deng X."/>
            <person name="Kuang T."/>
            <person name="Xiang C."/>
            <person name="Zhu J.K."/>
            <person name="Oliver M.J."/>
            <person name="He Y."/>
        </authorList>
    </citation>
    <scope>NUCLEOTIDE SEQUENCE [LARGE SCALE GENOMIC DNA]</scope>
    <source>
        <strain evidence="3">cv. XS01</strain>
    </source>
</reference>
<dbReference type="PANTHER" id="PTHR14237:SF19">
    <property type="entry name" value="MITOCHONDRIAL AMIDOXIME REDUCING COMPONENT 1"/>
    <property type="match status" value="1"/>
</dbReference>
<dbReference type="Pfam" id="PF03473">
    <property type="entry name" value="MOSC"/>
    <property type="match status" value="1"/>
</dbReference>